<reference evidence="12 13" key="1">
    <citation type="submission" date="2018-01" db="EMBL/GenBank/DDBJ databases">
        <title>Complete genome sequence of Bacteriovorax stolpii DSM12778.</title>
        <authorList>
            <person name="Tang B."/>
            <person name="Chang J."/>
        </authorList>
    </citation>
    <scope>NUCLEOTIDE SEQUENCE [LARGE SCALE GENOMIC DNA]</scope>
    <source>
        <strain evidence="12 13">DSM 12778</strain>
    </source>
</reference>
<dbReference type="Gene3D" id="3.30.300.20">
    <property type="match status" value="1"/>
</dbReference>
<dbReference type="PANTHER" id="PTHR43834">
    <property type="entry name" value="GTPASE DER"/>
    <property type="match status" value="1"/>
</dbReference>
<comment type="subunit">
    <text evidence="8">Associates with the 50S ribosomal subunit.</text>
</comment>
<name>A0A2K9NT18_BACTC</name>
<keyword evidence="13" id="KW-1185">Reference proteome</keyword>
<feature type="binding site" evidence="8">
    <location>
        <begin position="223"/>
        <end position="230"/>
    </location>
    <ligand>
        <name>GTP</name>
        <dbReference type="ChEBI" id="CHEBI:37565"/>
        <label>2</label>
    </ligand>
</feature>
<dbReference type="KEGG" id="bsto:C0V70_11120"/>
<evidence type="ECO:0000256" key="2">
    <source>
        <dbReference type="ARBA" id="ARBA00020953"/>
    </source>
</evidence>
<evidence type="ECO:0000256" key="4">
    <source>
        <dbReference type="ARBA" id="ARBA00022737"/>
    </source>
</evidence>
<dbReference type="InterPro" id="IPR027417">
    <property type="entry name" value="P-loop_NTPase"/>
</dbReference>
<evidence type="ECO:0000256" key="6">
    <source>
        <dbReference type="ARBA" id="ARBA00023134"/>
    </source>
</evidence>
<accession>A0A2K9NT18</accession>
<dbReference type="Proteomes" id="UP000235584">
    <property type="component" value="Chromosome"/>
</dbReference>
<keyword evidence="4" id="KW-0677">Repeat</keyword>
<keyword evidence="5 8" id="KW-0547">Nucleotide-binding</keyword>
<dbReference type="Pfam" id="PF00009">
    <property type="entry name" value="GTP_EFTU"/>
    <property type="match status" value="1"/>
</dbReference>
<dbReference type="AlphaFoldDB" id="A0A2K9NT18"/>
<dbReference type="NCBIfam" id="TIGR00231">
    <property type="entry name" value="small_GTP"/>
    <property type="match status" value="1"/>
</dbReference>
<dbReference type="GO" id="GO:0042254">
    <property type="term" value="P:ribosome biogenesis"/>
    <property type="evidence" value="ECO:0007669"/>
    <property type="project" value="UniProtKB-KW"/>
</dbReference>
<feature type="binding site" evidence="8">
    <location>
        <begin position="422"/>
        <end position="426"/>
    </location>
    <ligand>
        <name>GTP</name>
        <dbReference type="ChEBI" id="CHEBI:37565"/>
        <label>2</label>
    </ligand>
</feature>
<dbReference type="HAMAP" id="MF_00195">
    <property type="entry name" value="GTPase_Der"/>
    <property type="match status" value="1"/>
</dbReference>
<protein>
    <recommendedName>
        <fullName evidence="2 8">GTPase Der</fullName>
    </recommendedName>
    <alternativeName>
        <fullName evidence="7 8">GTP-binding protein EngA</fullName>
    </alternativeName>
</protein>
<keyword evidence="3 8" id="KW-0690">Ribosome biogenesis</keyword>
<feature type="binding site" evidence="8">
    <location>
        <begin position="487"/>
        <end position="490"/>
    </location>
    <ligand>
        <name>GTP</name>
        <dbReference type="ChEBI" id="CHEBI:37565"/>
        <label>2</label>
    </ligand>
</feature>
<evidence type="ECO:0000259" key="10">
    <source>
        <dbReference type="Pfam" id="PF01926"/>
    </source>
</evidence>
<dbReference type="PANTHER" id="PTHR43834:SF6">
    <property type="entry name" value="GTPASE DER"/>
    <property type="match status" value="1"/>
</dbReference>
<evidence type="ECO:0000256" key="3">
    <source>
        <dbReference type="ARBA" id="ARBA00022517"/>
    </source>
</evidence>
<dbReference type="Gene3D" id="3.40.50.300">
    <property type="entry name" value="P-loop containing nucleotide triphosphate hydrolases"/>
    <property type="match status" value="3"/>
</dbReference>
<feature type="domain" description="Tr-type G" evidence="9">
    <location>
        <begin position="441"/>
        <end position="541"/>
    </location>
</feature>
<dbReference type="CDD" id="cd01894">
    <property type="entry name" value="EngA1"/>
    <property type="match status" value="1"/>
</dbReference>
<evidence type="ECO:0000256" key="7">
    <source>
        <dbReference type="ARBA" id="ARBA00032345"/>
    </source>
</evidence>
<feature type="domain" description="G" evidence="10">
    <location>
        <begin position="219"/>
        <end position="271"/>
    </location>
</feature>
<evidence type="ECO:0000256" key="1">
    <source>
        <dbReference type="ARBA" id="ARBA00008279"/>
    </source>
</evidence>
<evidence type="ECO:0000313" key="13">
    <source>
        <dbReference type="Proteomes" id="UP000235584"/>
    </source>
</evidence>
<dbReference type="OrthoDB" id="9801473at2"/>
<feature type="binding site" evidence="8">
    <location>
        <begin position="145"/>
        <end position="148"/>
    </location>
    <ligand>
        <name>GTP</name>
        <dbReference type="ChEBI" id="CHEBI:37565"/>
        <label>1</label>
    </ligand>
</feature>
<feature type="domain" description="G" evidence="10">
    <location>
        <begin position="12"/>
        <end position="146"/>
    </location>
</feature>
<dbReference type="InterPro" id="IPR015946">
    <property type="entry name" value="KH_dom-like_a/b"/>
</dbReference>
<dbReference type="InterPro" id="IPR032859">
    <property type="entry name" value="KH_dom-like"/>
</dbReference>
<dbReference type="GO" id="GO:0043022">
    <property type="term" value="F:ribosome binding"/>
    <property type="evidence" value="ECO:0007669"/>
    <property type="project" value="TreeGrafter"/>
</dbReference>
<comment type="similarity">
    <text evidence="1 8">Belongs to the TRAFAC class TrmE-Era-EngA-EngB-Septin-like GTPase superfamily. EngA (Der) GTPase family.</text>
</comment>
<proteinExistence type="inferred from homology"/>
<sequence length="647" mass="74242">METKQYHRSMVISLIGRPNVGKSSLFNRLMRKAHKAITHDKPGVTRDRHYGIATFEELAGKDAAEAILVDTGGFYPTKIEENVPRKNDQIMNKFFNIMTDQAKTAIRESDLILFVVDSREGVLPFDESIADYIRAQKKPFWVLVNKYDTDKQEGEELEFYQLGIGEEEMFKVSAEHGLGLLDLKQRLQKEIIKFENSQKDEMSNLQKGVTPREKVVARLALIGAPNAGKSTMLNLLLGAERALVSDIPGTTVDPIEGFFDLFFGKEAHLLDDDLSFAKTDSLLFQQYEEFRNNNPDVYKDLAVAYNLEEEGTQGAPIYDEEDYVGEETPLFDETLEADEHNENEIDFDDALSDEEVQKSEDDLYETVFAVDDEDFSDEDEELTEEEMLENVGYSEEYLQAEALMLKEEEERGSQWRSMHIVDTAGIRRQKAVEGFIEQQSVYRSLRCITESDIILFMIDSTIGISHQDRRLLDIALEKGKSVIVCLNKVDLLKEKLVDEAAKKEWIADLRATVPWLNHCDLIPISAKYNKHIGKLRESIKKTVLIRNRSIGTGKLNRYVYQLIEKNPVAIKKAGKRLKVKYASMLKSNPPTFLFFTNLSKDIPDNYKSYLKNGLRREFEFDNTPIHIVFRTGEDLNRRLGKRMKEVT</sequence>
<dbReference type="EMBL" id="CP025704">
    <property type="protein sequence ID" value="AUN98642.1"/>
    <property type="molecule type" value="Genomic_DNA"/>
</dbReference>
<dbReference type="GO" id="GO:0005525">
    <property type="term" value="F:GTP binding"/>
    <property type="evidence" value="ECO:0007669"/>
    <property type="project" value="UniProtKB-UniRule"/>
</dbReference>
<dbReference type="InterPro" id="IPR005225">
    <property type="entry name" value="Small_GTP-bd"/>
</dbReference>
<dbReference type="Pfam" id="PF01926">
    <property type="entry name" value="MMR_HSR1"/>
    <property type="match status" value="2"/>
</dbReference>
<comment type="function">
    <text evidence="8">GTPase that plays an essential role in the late steps of ribosome biogenesis.</text>
</comment>
<dbReference type="SUPFAM" id="SSF52540">
    <property type="entry name" value="P-loop containing nucleoside triphosphate hydrolases"/>
    <property type="match status" value="2"/>
</dbReference>
<evidence type="ECO:0000256" key="8">
    <source>
        <dbReference type="HAMAP-Rule" id="MF_00195"/>
    </source>
</evidence>
<evidence type="ECO:0000313" key="12">
    <source>
        <dbReference type="EMBL" id="AUN98642.1"/>
    </source>
</evidence>
<gene>
    <name evidence="8" type="primary">der</name>
    <name evidence="12" type="ORF">C0V70_11120</name>
</gene>
<feature type="binding site" evidence="8">
    <location>
        <begin position="70"/>
        <end position="74"/>
    </location>
    <ligand>
        <name>GTP</name>
        <dbReference type="ChEBI" id="CHEBI:37565"/>
        <label>1</label>
    </ligand>
</feature>
<dbReference type="RefSeq" id="WP_102243933.1">
    <property type="nucleotide sequence ID" value="NZ_CP025704.1"/>
</dbReference>
<dbReference type="InterPro" id="IPR006073">
    <property type="entry name" value="GTP-bd"/>
</dbReference>
<dbReference type="GO" id="GO:0003924">
    <property type="term" value="F:GTPase activity"/>
    <property type="evidence" value="ECO:0007669"/>
    <property type="project" value="InterPro"/>
</dbReference>
<evidence type="ECO:0000256" key="5">
    <source>
        <dbReference type="ARBA" id="ARBA00022741"/>
    </source>
</evidence>
<evidence type="ECO:0000259" key="11">
    <source>
        <dbReference type="Pfam" id="PF14714"/>
    </source>
</evidence>
<dbReference type="Pfam" id="PF14714">
    <property type="entry name" value="KH_dom-like"/>
    <property type="match status" value="1"/>
</dbReference>
<keyword evidence="6 8" id="KW-0342">GTP-binding</keyword>
<dbReference type="SUPFAM" id="SSF82653">
    <property type="entry name" value="Probable GTPase Der, C-terminal domain"/>
    <property type="match status" value="1"/>
</dbReference>
<feature type="binding site" evidence="8">
    <location>
        <begin position="16"/>
        <end position="23"/>
    </location>
    <ligand>
        <name>GTP</name>
        <dbReference type="ChEBI" id="CHEBI:37565"/>
        <label>1</label>
    </ligand>
</feature>
<organism evidence="12 13">
    <name type="scientific">Bacteriovorax stolpii</name>
    <name type="common">Bdellovibrio stolpii</name>
    <dbReference type="NCBI Taxonomy" id="960"/>
    <lineage>
        <taxon>Bacteria</taxon>
        <taxon>Pseudomonadati</taxon>
        <taxon>Bdellovibrionota</taxon>
        <taxon>Bacteriovoracia</taxon>
        <taxon>Bacteriovoracales</taxon>
        <taxon>Bacteriovoracaceae</taxon>
        <taxon>Bacteriovorax</taxon>
    </lineage>
</organism>
<dbReference type="InterPro" id="IPR016484">
    <property type="entry name" value="GTPase_Der"/>
</dbReference>
<dbReference type="InterPro" id="IPR000795">
    <property type="entry name" value="T_Tr_GTP-bd_dom"/>
</dbReference>
<feature type="domain" description="GTPase Der C-terminal KH-domain-like" evidence="11">
    <location>
        <begin position="550"/>
        <end position="630"/>
    </location>
</feature>
<evidence type="ECO:0000259" key="9">
    <source>
        <dbReference type="Pfam" id="PF00009"/>
    </source>
</evidence>
<dbReference type="PRINTS" id="PR00326">
    <property type="entry name" value="GTP1OBG"/>
</dbReference>